<dbReference type="PANTHER" id="PTHR14778">
    <property type="entry name" value="KINETOCHORE-ASSOCIATED PROTEIN DSN1 HOMOLOG"/>
    <property type="match status" value="1"/>
</dbReference>
<dbReference type="AlphaFoldDB" id="A0A6A6B291"/>
<protein>
    <submittedName>
        <fullName evidence="3">Uncharacterized protein</fullName>
    </submittedName>
</protein>
<dbReference type="EMBL" id="ML995502">
    <property type="protein sequence ID" value="KAF2137483.1"/>
    <property type="molecule type" value="Genomic_DNA"/>
</dbReference>
<evidence type="ECO:0000313" key="4">
    <source>
        <dbReference type="Proteomes" id="UP000799438"/>
    </source>
</evidence>
<dbReference type="GO" id="GO:0051301">
    <property type="term" value="P:cell division"/>
    <property type="evidence" value="ECO:0007669"/>
    <property type="project" value="InterPro"/>
</dbReference>
<evidence type="ECO:0000256" key="1">
    <source>
        <dbReference type="SAM" id="Coils"/>
    </source>
</evidence>
<feature type="compositionally biased region" description="Gly residues" evidence="2">
    <location>
        <begin position="57"/>
        <end position="68"/>
    </location>
</feature>
<feature type="region of interest" description="Disordered" evidence="2">
    <location>
        <begin position="426"/>
        <end position="462"/>
    </location>
</feature>
<evidence type="ECO:0000313" key="3">
    <source>
        <dbReference type="EMBL" id="KAF2137483.1"/>
    </source>
</evidence>
<reference evidence="3" key="1">
    <citation type="journal article" date="2020" name="Stud. Mycol.">
        <title>101 Dothideomycetes genomes: a test case for predicting lifestyles and emergence of pathogens.</title>
        <authorList>
            <person name="Haridas S."/>
            <person name="Albert R."/>
            <person name="Binder M."/>
            <person name="Bloem J."/>
            <person name="Labutti K."/>
            <person name="Salamov A."/>
            <person name="Andreopoulos B."/>
            <person name="Baker S."/>
            <person name="Barry K."/>
            <person name="Bills G."/>
            <person name="Bluhm B."/>
            <person name="Cannon C."/>
            <person name="Castanera R."/>
            <person name="Culley D."/>
            <person name="Daum C."/>
            <person name="Ezra D."/>
            <person name="Gonzalez J."/>
            <person name="Henrissat B."/>
            <person name="Kuo A."/>
            <person name="Liang C."/>
            <person name="Lipzen A."/>
            <person name="Lutzoni F."/>
            <person name="Magnuson J."/>
            <person name="Mondo S."/>
            <person name="Nolan M."/>
            <person name="Ohm R."/>
            <person name="Pangilinan J."/>
            <person name="Park H.-J."/>
            <person name="Ramirez L."/>
            <person name="Alfaro M."/>
            <person name="Sun H."/>
            <person name="Tritt A."/>
            <person name="Yoshinaga Y."/>
            <person name="Zwiers L.-H."/>
            <person name="Turgeon B."/>
            <person name="Goodwin S."/>
            <person name="Spatafora J."/>
            <person name="Crous P."/>
            <person name="Grigoriev I."/>
        </authorList>
    </citation>
    <scope>NUCLEOTIDE SEQUENCE</scope>
    <source>
        <strain evidence="3">CBS 121167</strain>
    </source>
</reference>
<feature type="compositionally biased region" description="Low complexity" evidence="2">
    <location>
        <begin position="381"/>
        <end position="393"/>
    </location>
</feature>
<feature type="compositionally biased region" description="Basic and acidic residues" evidence="2">
    <location>
        <begin position="178"/>
        <end position="188"/>
    </location>
</feature>
<feature type="compositionally biased region" description="Polar residues" evidence="2">
    <location>
        <begin position="150"/>
        <end position="162"/>
    </location>
</feature>
<dbReference type="PANTHER" id="PTHR14778:SF2">
    <property type="entry name" value="KINETOCHORE-ASSOCIATED PROTEIN DSN1 HOMOLOG"/>
    <property type="match status" value="1"/>
</dbReference>
<evidence type="ECO:0000256" key="2">
    <source>
        <dbReference type="SAM" id="MobiDB-lite"/>
    </source>
</evidence>
<sequence length="541" mass="57573">MTALVVRSPLQTLSMSSTQRATTTTRRRSARHAFDAEEQHDAAPIAKRSRTEPETNGTGGGKQAGGGKVNAAYDEEDDGFTFSRKTRSRKAVKPAAKPAPAEVSASAPAPPPAPAPAKNSKKKTLAAIAPAVADEIAPKRRRSARLSGDHMNQTQQPAQFSTPVADKSQSRAKRQSAKKNDQTPHGDDSLALIGEQAHSDQPSREGTKIALPFADTPIIKRNKEMRKGGASGHRRSSTGLRGRRASSLIDSGTSNAMPHAEVTPEDFYKHIEDSLPEPRRMKQLLTWCGTRALPEKPSGEIKDASAVMAARAIQQELLNDFASKSELSDWFNREDAAPTELVRKPNPRNVEMAAKLEELEREVKRLEDEKKTWEALLKTPKASTSKAAAANKSLQPSPADTAPDIDASVLDPEQAAILASLTGLSLSTAPNDTTTKDTDTASADTANQQPPTTTTPASASSTEAIHARLAALATSLEPSIDLFADGVHTLTQYRGAAERAADAALALAAGRLEERDRAARERAGTLAMGGGDVLRALAGVL</sequence>
<dbReference type="InterPro" id="IPR013218">
    <property type="entry name" value="Dsn1/Mis13"/>
</dbReference>
<feature type="non-terminal residue" evidence="3">
    <location>
        <position position="541"/>
    </location>
</feature>
<feature type="compositionally biased region" description="Basic and acidic residues" evidence="2">
    <location>
        <begin position="32"/>
        <end position="41"/>
    </location>
</feature>
<dbReference type="RefSeq" id="XP_033393198.1">
    <property type="nucleotide sequence ID" value="XM_033536093.1"/>
</dbReference>
<feature type="compositionally biased region" description="Basic residues" evidence="2">
    <location>
        <begin position="232"/>
        <end position="244"/>
    </location>
</feature>
<name>A0A6A6B291_9PEZI</name>
<gene>
    <name evidence="3" type="ORF">K452DRAFT_205115</name>
</gene>
<dbReference type="Pfam" id="PF08202">
    <property type="entry name" value="MIS13"/>
    <property type="match status" value="1"/>
</dbReference>
<dbReference type="Proteomes" id="UP000799438">
    <property type="component" value="Unassembled WGS sequence"/>
</dbReference>
<dbReference type="OrthoDB" id="3364649at2759"/>
<accession>A0A6A6B291</accession>
<proteinExistence type="predicted"/>
<dbReference type="GO" id="GO:0000444">
    <property type="term" value="C:MIS12/MIND type complex"/>
    <property type="evidence" value="ECO:0007669"/>
    <property type="project" value="InterPro"/>
</dbReference>
<keyword evidence="4" id="KW-1185">Reference proteome</keyword>
<feature type="compositionally biased region" description="Low complexity" evidence="2">
    <location>
        <begin position="93"/>
        <end position="107"/>
    </location>
</feature>
<feature type="region of interest" description="Disordered" evidence="2">
    <location>
        <begin position="377"/>
        <end position="405"/>
    </location>
</feature>
<feature type="compositionally biased region" description="Low complexity" evidence="2">
    <location>
        <begin position="126"/>
        <end position="135"/>
    </location>
</feature>
<feature type="region of interest" description="Disordered" evidence="2">
    <location>
        <begin position="220"/>
        <end position="259"/>
    </location>
</feature>
<organism evidence="3 4">
    <name type="scientific">Aplosporella prunicola CBS 121167</name>
    <dbReference type="NCBI Taxonomy" id="1176127"/>
    <lineage>
        <taxon>Eukaryota</taxon>
        <taxon>Fungi</taxon>
        <taxon>Dikarya</taxon>
        <taxon>Ascomycota</taxon>
        <taxon>Pezizomycotina</taxon>
        <taxon>Dothideomycetes</taxon>
        <taxon>Dothideomycetes incertae sedis</taxon>
        <taxon>Botryosphaeriales</taxon>
        <taxon>Aplosporellaceae</taxon>
        <taxon>Aplosporella</taxon>
    </lineage>
</organism>
<feature type="coiled-coil region" evidence="1">
    <location>
        <begin position="349"/>
        <end position="376"/>
    </location>
</feature>
<dbReference type="GeneID" id="54293589"/>
<feature type="region of interest" description="Disordered" evidence="2">
    <location>
        <begin position="1"/>
        <end position="189"/>
    </location>
</feature>
<dbReference type="GO" id="GO:0007059">
    <property type="term" value="P:chromosome segregation"/>
    <property type="evidence" value="ECO:0007669"/>
    <property type="project" value="InterPro"/>
</dbReference>
<feature type="compositionally biased region" description="Low complexity" evidence="2">
    <location>
        <begin position="440"/>
        <end position="462"/>
    </location>
</feature>
<keyword evidence="1" id="KW-0175">Coiled coil</keyword>